<dbReference type="FunCoup" id="A0A067M4T5">
    <property type="interactions" value="209"/>
</dbReference>
<dbReference type="GO" id="GO:0004674">
    <property type="term" value="F:protein serine/threonine kinase activity"/>
    <property type="evidence" value="ECO:0007669"/>
    <property type="project" value="TreeGrafter"/>
</dbReference>
<dbReference type="STRING" id="930990.A0A067M4T5"/>
<sequence>MSEASYTSTADSNARSSHLSPNAVGDWILGRKLGKGTQGTVRLGQHSRTKELCAIKIIARKPEYQQGVPLPRTPQEAQQASLKIQREIVLMKLIDHPNLIKMRDVWESKRELFVVMEYIDGIQLFEYVCHNGALGTPDALHIFQQLVSAVSYCHKFNITHRDLKLENIMITPSHTIKIVDFGLAAWGAVEGKVLETSCGSPHYASPEVVSGETYRGDLADVWSCGVIFYALLVGRLPFDEQDGGGVEEVLEKVRRGVFHMPARLDHWAKDLLSRMLEKDVAKRITMDHIEQHPFYLAYPQRAIPGRPAPPTTEAIDQLIVDEASLDAILFKNMEALWPRRPAHEIKSRLLLAGCVALFHPNVSYH</sequence>
<keyword evidence="2" id="KW-0067">ATP-binding</keyword>
<evidence type="ECO:0000256" key="1">
    <source>
        <dbReference type="ARBA" id="ARBA00022741"/>
    </source>
</evidence>
<dbReference type="InterPro" id="IPR008271">
    <property type="entry name" value="Ser/Thr_kinase_AS"/>
</dbReference>
<evidence type="ECO:0000313" key="5">
    <source>
        <dbReference type="Proteomes" id="UP000027195"/>
    </source>
</evidence>
<dbReference type="EMBL" id="KL198121">
    <property type="protein sequence ID" value="KDQ06847.1"/>
    <property type="molecule type" value="Genomic_DNA"/>
</dbReference>
<dbReference type="InParanoid" id="A0A067M4T5"/>
<feature type="domain" description="Protein kinase" evidence="3">
    <location>
        <begin position="27"/>
        <end position="295"/>
    </location>
</feature>
<evidence type="ECO:0000259" key="3">
    <source>
        <dbReference type="PROSITE" id="PS50011"/>
    </source>
</evidence>
<dbReference type="SUPFAM" id="SSF56112">
    <property type="entry name" value="Protein kinase-like (PK-like)"/>
    <property type="match status" value="1"/>
</dbReference>
<protein>
    <recommendedName>
        <fullName evidence="3">Protein kinase domain-containing protein</fullName>
    </recommendedName>
</protein>
<dbReference type="GO" id="GO:0035556">
    <property type="term" value="P:intracellular signal transduction"/>
    <property type="evidence" value="ECO:0007669"/>
    <property type="project" value="TreeGrafter"/>
</dbReference>
<dbReference type="PROSITE" id="PS50011">
    <property type="entry name" value="PROTEIN_KINASE_DOM"/>
    <property type="match status" value="1"/>
</dbReference>
<evidence type="ECO:0000313" key="4">
    <source>
        <dbReference type="EMBL" id="KDQ06847.1"/>
    </source>
</evidence>
<organism evidence="4 5">
    <name type="scientific">Botryobasidium botryosum (strain FD-172 SS1)</name>
    <dbReference type="NCBI Taxonomy" id="930990"/>
    <lineage>
        <taxon>Eukaryota</taxon>
        <taxon>Fungi</taxon>
        <taxon>Dikarya</taxon>
        <taxon>Basidiomycota</taxon>
        <taxon>Agaricomycotina</taxon>
        <taxon>Agaricomycetes</taxon>
        <taxon>Cantharellales</taxon>
        <taxon>Botryobasidiaceae</taxon>
        <taxon>Botryobasidium</taxon>
    </lineage>
</organism>
<dbReference type="AlphaFoldDB" id="A0A067M4T5"/>
<dbReference type="FunFam" id="1.10.510.10:FF:000571">
    <property type="entry name" value="Maternal embryonic leucine zipper kinase"/>
    <property type="match status" value="1"/>
</dbReference>
<reference evidence="5" key="1">
    <citation type="journal article" date="2014" name="Proc. Natl. Acad. Sci. U.S.A.">
        <title>Extensive sampling of basidiomycete genomes demonstrates inadequacy of the white-rot/brown-rot paradigm for wood decay fungi.</title>
        <authorList>
            <person name="Riley R."/>
            <person name="Salamov A.A."/>
            <person name="Brown D.W."/>
            <person name="Nagy L.G."/>
            <person name="Floudas D."/>
            <person name="Held B.W."/>
            <person name="Levasseur A."/>
            <person name="Lombard V."/>
            <person name="Morin E."/>
            <person name="Otillar R."/>
            <person name="Lindquist E.A."/>
            <person name="Sun H."/>
            <person name="LaButti K.M."/>
            <person name="Schmutz J."/>
            <person name="Jabbour D."/>
            <person name="Luo H."/>
            <person name="Baker S.E."/>
            <person name="Pisabarro A.G."/>
            <person name="Walton J.D."/>
            <person name="Blanchette R.A."/>
            <person name="Henrissat B."/>
            <person name="Martin F."/>
            <person name="Cullen D."/>
            <person name="Hibbett D.S."/>
            <person name="Grigoriev I.V."/>
        </authorList>
    </citation>
    <scope>NUCLEOTIDE SEQUENCE [LARGE SCALE GENOMIC DNA]</scope>
    <source>
        <strain evidence="5">FD-172 SS1</strain>
    </source>
</reference>
<dbReference type="Pfam" id="PF00069">
    <property type="entry name" value="Pkinase"/>
    <property type="match status" value="1"/>
</dbReference>
<dbReference type="Proteomes" id="UP000027195">
    <property type="component" value="Unassembled WGS sequence"/>
</dbReference>
<name>A0A067M4T5_BOTB1</name>
<evidence type="ECO:0000256" key="2">
    <source>
        <dbReference type="ARBA" id="ARBA00022840"/>
    </source>
</evidence>
<dbReference type="GO" id="GO:0005737">
    <property type="term" value="C:cytoplasm"/>
    <property type="evidence" value="ECO:0007669"/>
    <property type="project" value="TreeGrafter"/>
</dbReference>
<dbReference type="InterPro" id="IPR011009">
    <property type="entry name" value="Kinase-like_dom_sf"/>
</dbReference>
<gene>
    <name evidence="4" type="ORF">BOTBODRAFT_120940</name>
</gene>
<dbReference type="PROSITE" id="PS00108">
    <property type="entry name" value="PROTEIN_KINASE_ST"/>
    <property type="match status" value="1"/>
</dbReference>
<keyword evidence="5" id="KW-1185">Reference proteome</keyword>
<keyword evidence="1" id="KW-0547">Nucleotide-binding</keyword>
<dbReference type="OrthoDB" id="193931at2759"/>
<dbReference type="PANTHER" id="PTHR24346">
    <property type="entry name" value="MAP/MICROTUBULE AFFINITY-REGULATING KINASE"/>
    <property type="match status" value="1"/>
</dbReference>
<dbReference type="SMART" id="SM00220">
    <property type="entry name" value="S_TKc"/>
    <property type="match status" value="1"/>
</dbReference>
<accession>A0A067M4T5</accession>
<proteinExistence type="predicted"/>
<dbReference type="GO" id="GO:0005524">
    <property type="term" value="F:ATP binding"/>
    <property type="evidence" value="ECO:0007669"/>
    <property type="project" value="UniProtKB-KW"/>
</dbReference>
<dbReference type="HOGENOM" id="CLU_000288_63_0_1"/>
<dbReference type="PANTHER" id="PTHR24346:SF110">
    <property type="entry name" value="NON-SPECIFIC SERINE_THREONINE PROTEIN KINASE"/>
    <property type="match status" value="1"/>
</dbReference>
<dbReference type="InterPro" id="IPR000719">
    <property type="entry name" value="Prot_kinase_dom"/>
</dbReference>
<dbReference type="Gene3D" id="1.10.510.10">
    <property type="entry name" value="Transferase(Phosphotransferase) domain 1"/>
    <property type="match status" value="1"/>
</dbReference>